<evidence type="ECO:0000256" key="1">
    <source>
        <dbReference type="ARBA" id="ARBA00001933"/>
    </source>
</evidence>
<accession>A0A846RUA7</accession>
<dbReference type="PANTHER" id="PTHR30244:SF34">
    <property type="entry name" value="DTDP-4-AMINO-4,6-DIDEOXYGALACTOSE TRANSAMINASE"/>
    <property type="match status" value="1"/>
</dbReference>
<sequence>MLPYGRQDIRTEDIDAVVAVLQSDFLTQGPVVPAFEGAVAKKVGAQHGVATNSATSALHVACLALGLGPGDSLWTTPNTFVASANCAIYCGAKVDFVDIDPYTYNMSVVALEQKLRSAAACGDLPRILVLVHFAGEPCDLEAIASLATQYGVRIIEDASHAVGGKYRDHYIGSGRYSDITIFSFHPVKIITTAEGGLALTGDAGLADRMRLYRSHGVTRDPGLMESESAGAWYYEQVALGFNYRMTELQAALGLAQLDRLDDYVARRHALADRYDELLSSVPVVTPTRGHDRYSALHLYPVCLKSPDVRETVFNGLRSRGVGVNVHYIPVHTQPFYQARGFQWGDFPAAESYYRRTISLPLFPAMTDDDLATVVGALEETLESV</sequence>
<evidence type="ECO:0000313" key="6">
    <source>
        <dbReference type="Proteomes" id="UP000547458"/>
    </source>
</evidence>
<reference evidence="5 6" key="1">
    <citation type="submission" date="2020-03" db="EMBL/GenBank/DDBJ databases">
        <title>Sequencing the genomes of 1000 actinobacteria strains.</title>
        <authorList>
            <person name="Klenk H.-P."/>
        </authorList>
    </citation>
    <scope>NUCLEOTIDE SEQUENCE [LARGE SCALE GENOMIC DNA]</scope>
    <source>
        <strain evidence="5 6">DSM 16403</strain>
    </source>
</reference>
<dbReference type="PIRSF" id="PIRSF000390">
    <property type="entry name" value="PLP_StrS"/>
    <property type="match status" value="1"/>
</dbReference>
<dbReference type="Gene3D" id="3.40.640.10">
    <property type="entry name" value="Type I PLP-dependent aspartate aminotransferase-like (Major domain)"/>
    <property type="match status" value="1"/>
</dbReference>
<feature type="active site" description="Proton acceptor" evidence="2">
    <location>
        <position position="188"/>
    </location>
</feature>
<dbReference type="InterPro" id="IPR020026">
    <property type="entry name" value="PseC"/>
</dbReference>
<evidence type="ECO:0000256" key="2">
    <source>
        <dbReference type="PIRSR" id="PIRSR000390-1"/>
    </source>
</evidence>
<dbReference type="SUPFAM" id="SSF53383">
    <property type="entry name" value="PLP-dependent transferases"/>
    <property type="match status" value="1"/>
</dbReference>
<comment type="similarity">
    <text evidence="4">Belongs to the DegT/DnrJ/EryC1 family.</text>
</comment>
<comment type="cofactor">
    <cofactor evidence="1">
        <name>pyridoxal 5'-phosphate</name>
        <dbReference type="ChEBI" id="CHEBI:597326"/>
    </cofactor>
</comment>
<protein>
    <submittedName>
        <fullName evidence="5">UDP-4-amino-4, 6-dideoxy-N-acetyl-beta-L-altrosamine transaminase</fullName>
    </submittedName>
</protein>
<dbReference type="Gene3D" id="3.90.1150.10">
    <property type="entry name" value="Aspartate Aminotransferase, domain 1"/>
    <property type="match status" value="1"/>
</dbReference>
<name>A0A846RUA7_9MICC</name>
<dbReference type="GO" id="GO:0030170">
    <property type="term" value="F:pyridoxal phosphate binding"/>
    <property type="evidence" value="ECO:0007669"/>
    <property type="project" value="TreeGrafter"/>
</dbReference>
<keyword evidence="6" id="KW-1185">Reference proteome</keyword>
<dbReference type="InterPro" id="IPR015422">
    <property type="entry name" value="PyrdxlP-dep_Trfase_small"/>
</dbReference>
<dbReference type="RefSeq" id="WP_167993335.1">
    <property type="nucleotide sequence ID" value="NZ_JAATJL010000001.1"/>
</dbReference>
<dbReference type="PANTHER" id="PTHR30244">
    <property type="entry name" value="TRANSAMINASE"/>
    <property type="match status" value="1"/>
</dbReference>
<dbReference type="InterPro" id="IPR015424">
    <property type="entry name" value="PyrdxlP-dep_Trfase"/>
</dbReference>
<evidence type="ECO:0000256" key="4">
    <source>
        <dbReference type="RuleBase" id="RU004508"/>
    </source>
</evidence>
<keyword evidence="3 4" id="KW-0663">Pyridoxal phosphate</keyword>
<dbReference type="InterPro" id="IPR015421">
    <property type="entry name" value="PyrdxlP-dep_Trfase_major"/>
</dbReference>
<dbReference type="GO" id="GO:0008483">
    <property type="term" value="F:transaminase activity"/>
    <property type="evidence" value="ECO:0007669"/>
    <property type="project" value="TreeGrafter"/>
</dbReference>
<dbReference type="Proteomes" id="UP000547458">
    <property type="component" value="Unassembled WGS sequence"/>
</dbReference>
<dbReference type="NCBIfam" id="TIGR03588">
    <property type="entry name" value="PseC"/>
    <property type="match status" value="1"/>
</dbReference>
<dbReference type="CDD" id="cd00616">
    <property type="entry name" value="AHBA_syn"/>
    <property type="match status" value="1"/>
</dbReference>
<dbReference type="AlphaFoldDB" id="A0A846RUA7"/>
<dbReference type="GO" id="GO:0000271">
    <property type="term" value="P:polysaccharide biosynthetic process"/>
    <property type="evidence" value="ECO:0007669"/>
    <property type="project" value="TreeGrafter"/>
</dbReference>
<comment type="caution">
    <text evidence="5">The sequence shown here is derived from an EMBL/GenBank/DDBJ whole genome shotgun (WGS) entry which is preliminary data.</text>
</comment>
<proteinExistence type="inferred from homology"/>
<organism evidence="5 6">
    <name type="scientific">Arthrobacter pigmenti</name>
    <dbReference type="NCBI Taxonomy" id="271432"/>
    <lineage>
        <taxon>Bacteria</taxon>
        <taxon>Bacillati</taxon>
        <taxon>Actinomycetota</taxon>
        <taxon>Actinomycetes</taxon>
        <taxon>Micrococcales</taxon>
        <taxon>Micrococcaceae</taxon>
        <taxon>Arthrobacter</taxon>
    </lineage>
</organism>
<feature type="modified residue" description="N6-(pyridoxal phosphate)lysine" evidence="3">
    <location>
        <position position="188"/>
    </location>
</feature>
<dbReference type="Pfam" id="PF01041">
    <property type="entry name" value="DegT_DnrJ_EryC1"/>
    <property type="match status" value="1"/>
</dbReference>
<evidence type="ECO:0000256" key="3">
    <source>
        <dbReference type="PIRSR" id="PIRSR000390-2"/>
    </source>
</evidence>
<gene>
    <name evidence="5" type="ORF">BJ994_001702</name>
</gene>
<dbReference type="InterPro" id="IPR000653">
    <property type="entry name" value="DegT/StrS_aminotransferase"/>
</dbReference>
<evidence type="ECO:0000313" key="5">
    <source>
        <dbReference type="EMBL" id="NJC22626.1"/>
    </source>
</evidence>
<dbReference type="EMBL" id="JAATJL010000001">
    <property type="protein sequence ID" value="NJC22626.1"/>
    <property type="molecule type" value="Genomic_DNA"/>
</dbReference>